<dbReference type="InterPro" id="IPR046887">
    <property type="entry name" value="RsmE_PUA-like"/>
</dbReference>
<dbReference type="SUPFAM" id="SSF88697">
    <property type="entry name" value="PUA domain-like"/>
    <property type="match status" value="1"/>
</dbReference>
<comment type="catalytic activity">
    <reaction evidence="9 10">
        <text>uridine(1498) in 16S rRNA + S-adenosyl-L-methionine = N(3)-methyluridine(1498) in 16S rRNA + S-adenosyl-L-homocysteine + H(+)</text>
        <dbReference type="Rhea" id="RHEA:42920"/>
        <dbReference type="Rhea" id="RHEA-COMP:10283"/>
        <dbReference type="Rhea" id="RHEA-COMP:10284"/>
        <dbReference type="ChEBI" id="CHEBI:15378"/>
        <dbReference type="ChEBI" id="CHEBI:57856"/>
        <dbReference type="ChEBI" id="CHEBI:59789"/>
        <dbReference type="ChEBI" id="CHEBI:65315"/>
        <dbReference type="ChEBI" id="CHEBI:74502"/>
        <dbReference type="EC" id="2.1.1.193"/>
    </reaction>
</comment>
<keyword evidence="3 10" id="KW-0963">Cytoplasm</keyword>
<keyword evidence="14" id="KW-1185">Reference proteome</keyword>
<evidence type="ECO:0000259" key="11">
    <source>
        <dbReference type="Pfam" id="PF04452"/>
    </source>
</evidence>
<dbReference type="InterPro" id="IPR029026">
    <property type="entry name" value="tRNA_m1G_MTases_N"/>
</dbReference>
<feature type="domain" description="Ribosomal RNA small subunit methyltransferase E PUA-like" evidence="12">
    <location>
        <begin position="21"/>
        <end position="57"/>
    </location>
</feature>
<evidence type="ECO:0000256" key="3">
    <source>
        <dbReference type="ARBA" id="ARBA00022490"/>
    </source>
</evidence>
<dbReference type="RefSeq" id="WP_349245524.1">
    <property type="nucleotide sequence ID" value="NZ_JASCXX010000016.1"/>
</dbReference>
<dbReference type="GO" id="GO:0005737">
    <property type="term" value="C:cytoplasm"/>
    <property type="evidence" value="ECO:0007669"/>
    <property type="project" value="UniProtKB-SubCell"/>
</dbReference>
<evidence type="ECO:0000256" key="7">
    <source>
        <dbReference type="ARBA" id="ARBA00022691"/>
    </source>
</evidence>
<evidence type="ECO:0000256" key="8">
    <source>
        <dbReference type="ARBA" id="ARBA00025699"/>
    </source>
</evidence>
<dbReference type="GO" id="GO:0070475">
    <property type="term" value="P:rRNA base methylation"/>
    <property type="evidence" value="ECO:0007669"/>
    <property type="project" value="TreeGrafter"/>
</dbReference>
<dbReference type="InterPro" id="IPR029028">
    <property type="entry name" value="Alpha/beta_knot_MTases"/>
</dbReference>
<dbReference type="SUPFAM" id="SSF75217">
    <property type="entry name" value="alpha/beta knot"/>
    <property type="match status" value="1"/>
</dbReference>
<dbReference type="PANTHER" id="PTHR30027">
    <property type="entry name" value="RIBOSOMAL RNA SMALL SUBUNIT METHYLTRANSFERASE E"/>
    <property type="match status" value="1"/>
</dbReference>
<protein>
    <recommendedName>
        <fullName evidence="10">Ribosomal RNA small subunit methyltransferase E</fullName>
        <ecNumber evidence="10">2.1.1.193</ecNumber>
    </recommendedName>
</protein>
<dbReference type="EMBL" id="JASCXX010000016">
    <property type="protein sequence ID" value="MDI6450115.1"/>
    <property type="molecule type" value="Genomic_DNA"/>
</dbReference>
<evidence type="ECO:0000256" key="10">
    <source>
        <dbReference type="PIRNR" id="PIRNR015601"/>
    </source>
</evidence>
<evidence type="ECO:0000256" key="2">
    <source>
        <dbReference type="ARBA" id="ARBA00005528"/>
    </source>
</evidence>
<comment type="subcellular location">
    <subcellularLocation>
        <location evidence="1 10">Cytoplasm</location>
    </subcellularLocation>
</comment>
<reference evidence="13" key="1">
    <citation type="submission" date="2023-05" db="EMBL/GenBank/DDBJ databases">
        <title>Anaerotaeda fermentans gen. nov., sp. nov., a novel anaerobic planctomycete of the new family within the order Sedimentisphaerales isolated from Taman Peninsula, Russia.</title>
        <authorList>
            <person name="Khomyakova M.A."/>
            <person name="Merkel A.Y."/>
            <person name="Slobodkin A.I."/>
        </authorList>
    </citation>
    <scope>NUCLEOTIDE SEQUENCE</scope>
    <source>
        <strain evidence="13">M17dextr</strain>
    </source>
</reference>
<comment type="similarity">
    <text evidence="2 10">Belongs to the RNA methyltransferase RsmE family.</text>
</comment>
<dbReference type="Gene3D" id="3.40.1280.10">
    <property type="match status" value="1"/>
</dbReference>
<organism evidence="13 14">
    <name type="scientific">Anaerobaca lacustris</name>
    <dbReference type="NCBI Taxonomy" id="3044600"/>
    <lineage>
        <taxon>Bacteria</taxon>
        <taxon>Pseudomonadati</taxon>
        <taxon>Planctomycetota</taxon>
        <taxon>Phycisphaerae</taxon>
        <taxon>Sedimentisphaerales</taxon>
        <taxon>Anaerobacaceae</taxon>
        <taxon>Anaerobaca</taxon>
    </lineage>
</organism>
<dbReference type="NCBIfam" id="TIGR00046">
    <property type="entry name" value="RsmE family RNA methyltransferase"/>
    <property type="match status" value="1"/>
</dbReference>
<dbReference type="NCBIfam" id="NF008692">
    <property type="entry name" value="PRK11713.1-5"/>
    <property type="match status" value="1"/>
</dbReference>
<evidence type="ECO:0000313" key="14">
    <source>
        <dbReference type="Proteomes" id="UP001431776"/>
    </source>
</evidence>
<evidence type="ECO:0000313" key="13">
    <source>
        <dbReference type="EMBL" id="MDI6450115.1"/>
    </source>
</evidence>
<dbReference type="PANTHER" id="PTHR30027:SF3">
    <property type="entry name" value="16S RRNA (URACIL(1498)-N(3))-METHYLTRANSFERASE"/>
    <property type="match status" value="1"/>
</dbReference>
<dbReference type="Proteomes" id="UP001431776">
    <property type="component" value="Unassembled WGS sequence"/>
</dbReference>
<name>A0AAW6TZQ2_9BACT</name>
<gene>
    <name evidence="13" type="ORF">QJ522_13735</name>
</gene>
<dbReference type="InterPro" id="IPR046886">
    <property type="entry name" value="RsmE_MTase_dom"/>
</dbReference>
<comment type="caution">
    <text evidence="13">The sequence shown here is derived from an EMBL/GenBank/DDBJ whole genome shotgun (WGS) entry which is preliminary data.</text>
</comment>
<evidence type="ECO:0000259" key="12">
    <source>
        <dbReference type="Pfam" id="PF20260"/>
    </source>
</evidence>
<dbReference type="EC" id="2.1.1.193" evidence="10"/>
<sequence length="246" mass="26373">MHHFFVAKSGFEGDSVRLGAEQAHQVCHVLRLRAGDAIVVLDGAGSEFDVTLTSIGREVLGRIVGTRQATGEPGVQVALFQGLLAREKFEWVLQKGTEVGVARFVPVQTERTLLRARHIDDRKLIRWQRIVAEAAEQSHRGRVPQIEEAITWPQALSQLGGFDRALIASTSGETLALNDALRPDGKTPGSIALLIGPEGGFSDAETAQARDSGAVAVTLGPRILRTETAAIVAPALVLHILGQTQS</sequence>
<evidence type="ECO:0000256" key="5">
    <source>
        <dbReference type="ARBA" id="ARBA00022603"/>
    </source>
</evidence>
<keyword evidence="6 10" id="KW-0808">Transferase</keyword>
<evidence type="ECO:0000256" key="4">
    <source>
        <dbReference type="ARBA" id="ARBA00022552"/>
    </source>
</evidence>
<feature type="domain" description="Ribosomal RNA small subunit methyltransferase E methyltransferase" evidence="11">
    <location>
        <begin position="75"/>
        <end position="236"/>
    </location>
</feature>
<keyword evidence="5 10" id="KW-0489">Methyltransferase</keyword>
<dbReference type="GO" id="GO:0070042">
    <property type="term" value="F:rRNA (uridine-N3-)-methyltransferase activity"/>
    <property type="evidence" value="ECO:0007669"/>
    <property type="project" value="TreeGrafter"/>
</dbReference>
<comment type="function">
    <text evidence="8 10">Specifically methylates the N3 position of the uracil ring of uridine 1498 (m3U1498) in 16S rRNA. Acts on the fully assembled 30S ribosomal subunit.</text>
</comment>
<evidence type="ECO:0000256" key="6">
    <source>
        <dbReference type="ARBA" id="ARBA00022679"/>
    </source>
</evidence>
<dbReference type="Pfam" id="PF04452">
    <property type="entry name" value="Methyltrans_RNA"/>
    <property type="match status" value="1"/>
</dbReference>
<keyword evidence="7 10" id="KW-0949">S-adenosyl-L-methionine</keyword>
<dbReference type="InterPro" id="IPR015947">
    <property type="entry name" value="PUA-like_sf"/>
</dbReference>
<proteinExistence type="inferred from homology"/>
<accession>A0AAW6TZQ2</accession>
<evidence type="ECO:0000256" key="9">
    <source>
        <dbReference type="ARBA" id="ARBA00047944"/>
    </source>
</evidence>
<dbReference type="InterPro" id="IPR006700">
    <property type="entry name" value="RsmE"/>
</dbReference>
<keyword evidence="4 10" id="KW-0698">rRNA processing</keyword>
<dbReference type="PIRSF" id="PIRSF015601">
    <property type="entry name" value="MTase_slr0722"/>
    <property type="match status" value="1"/>
</dbReference>
<dbReference type="CDD" id="cd18084">
    <property type="entry name" value="RsmE-like"/>
    <property type="match status" value="1"/>
</dbReference>
<dbReference type="AlphaFoldDB" id="A0AAW6TZQ2"/>
<evidence type="ECO:0000256" key="1">
    <source>
        <dbReference type="ARBA" id="ARBA00004496"/>
    </source>
</evidence>
<dbReference type="Pfam" id="PF20260">
    <property type="entry name" value="PUA_4"/>
    <property type="match status" value="1"/>
</dbReference>